<dbReference type="PANTHER" id="PTHR45588:SF1">
    <property type="entry name" value="WW DOMAIN-CONTAINING PROTEIN"/>
    <property type="match status" value="1"/>
</dbReference>
<dbReference type="SMART" id="SM00028">
    <property type="entry name" value="TPR"/>
    <property type="match status" value="2"/>
</dbReference>
<keyword evidence="1" id="KW-0802">TPR repeat</keyword>
<reference evidence="3 4" key="1">
    <citation type="journal article" date="2009" name="Appl. Environ. Microbiol.">
        <title>Three genomes from the phylum Acidobacteria provide insight into the lifestyles of these microorganisms in soils.</title>
        <authorList>
            <person name="Ward N.L."/>
            <person name="Challacombe J.F."/>
            <person name="Janssen P.H."/>
            <person name="Henrissat B."/>
            <person name="Coutinho P.M."/>
            <person name="Wu M."/>
            <person name="Xie G."/>
            <person name="Haft D.H."/>
            <person name="Sait M."/>
            <person name="Badger J."/>
            <person name="Barabote R.D."/>
            <person name="Bradley B."/>
            <person name="Brettin T.S."/>
            <person name="Brinkac L.M."/>
            <person name="Bruce D."/>
            <person name="Creasy T."/>
            <person name="Daugherty S.C."/>
            <person name="Davidsen T.M."/>
            <person name="DeBoy R.T."/>
            <person name="Detter J.C."/>
            <person name="Dodson R.J."/>
            <person name="Durkin A.S."/>
            <person name="Ganapathy A."/>
            <person name="Gwinn-Giglio M."/>
            <person name="Han C.S."/>
            <person name="Khouri H."/>
            <person name="Kiss H."/>
            <person name="Kothari S.P."/>
            <person name="Madupu R."/>
            <person name="Nelson K.E."/>
            <person name="Nelson W.C."/>
            <person name="Paulsen I."/>
            <person name="Penn K."/>
            <person name="Ren Q."/>
            <person name="Rosovitz M.J."/>
            <person name="Selengut J.D."/>
            <person name="Shrivastava S."/>
            <person name="Sullivan S.A."/>
            <person name="Tapia R."/>
            <person name="Thompson L.S."/>
            <person name="Watkins K.L."/>
            <person name="Yang Q."/>
            <person name="Yu C."/>
            <person name="Zafar N."/>
            <person name="Zhou L."/>
            <person name="Kuske C.R."/>
        </authorList>
    </citation>
    <scope>NUCLEOTIDE SEQUENCE [LARGE SCALE GENOMIC DNA]</scope>
    <source>
        <strain evidence="3 4">Ellin345</strain>
    </source>
</reference>
<dbReference type="KEGG" id="aba:Acid345_0768"/>
<dbReference type="Gene3D" id="1.25.40.10">
    <property type="entry name" value="Tetratricopeptide repeat domain"/>
    <property type="match status" value="2"/>
</dbReference>
<dbReference type="PROSITE" id="PS50005">
    <property type="entry name" value="TPR"/>
    <property type="match status" value="1"/>
</dbReference>
<dbReference type="AlphaFoldDB" id="Q1ITM7"/>
<organism evidence="3 4">
    <name type="scientific">Koribacter versatilis (strain Ellin345)</name>
    <dbReference type="NCBI Taxonomy" id="204669"/>
    <lineage>
        <taxon>Bacteria</taxon>
        <taxon>Pseudomonadati</taxon>
        <taxon>Acidobacteriota</taxon>
        <taxon>Terriglobia</taxon>
        <taxon>Terriglobales</taxon>
        <taxon>Candidatus Korobacteraceae</taxon>
        <taxon>Candidatus Korobacter</taxon>
    </lineage>
</organism>
<sequence length="552" mass="60731">MIVPRFLRICCAALLLVVCASVASAQHDEHAASAKPTTLMEGFGNIHHKIATGNPEAQKYFDQGLALAFGFNHEEAERAFRRAAELDPKAAMPWWGVAYVVGPNYNMDVDPEHERVAFEAIQKAVALSANSPQVEKDYVNALAKRYSDAKNPDYQKLASDYHDAMGALAKKYPDDLDAATIYAESGMNLHPWKLWKKDGTPQPGTEEIVATLESVIARDPNNIGACHFYIHAVEASAHPERGETCAKKLAGLAPASGHLVHMPAHIYIRVGEHEASEETNVAAARADEAYIQRTGAQGVYPAMYYTHNLHFIAIENATLGRYSAAMEAARKVSANVEPIVKDMPMADFFAPLPTMVMVRFRRWDDVLQVKQPNSYQPDSTGDYHFARGLALAHKGKIAESKVELAALNKVAAEMAKIPTTPAGPENAAKIPQIMAHVVEAEIALAQQKSDAAIEHLKAAVQLEDSMDYNEPPDWFLPVRETLGGTLLRSGQPVAAEMVFRKDLEINRRNPRSMYGLTEALKAQNRMQDALALQAQFDEAWKGADTKLTIEEL</sequence>
<dbReference type="EMBL" id="CP000360">
    <property type="protein sequence ID" value="ABF39773.1"/>
    <property type="molecule type" value="Genomic_DNA"/>
</dbReference>
<dbReference type="EnsemblBacteria" id="ABF39773">
    <property type="protein sequence ID" value="ABF39773"/>
    <property type="gene ID" value="Acid345_0768"/>
</dbReference>
<keyword evidence="2" id="KW-0732">Signal</keyword>
<dbReference type="Proteomes" id="UP000002432">
    <property type="component" value="Chromosome"/>
</dbReference>
<dbReference type="OrthoDB" id="9778494at2"/>
<dbReference type="RefSeq" id="WP_011521575.1">
    <property type="nucleotide sequence ID" value="NC_008009.1"/>
</dbReference>
<protein>
    <submittedName>
        <fullName evidence="3">Tetratricopeptide repeat protein</fullName>
    </submittedName>
</protein>
<feature type="signal peptide" evidence="2">
    <location>
        <begin position="1"/>
        <end position="25"/>
    </location>
</feature>
<dbReference type="PANTHER" id="PTHR45588">
    <property type="entry name" value="TPR DOMAIN-CONTAINING PROTEIN"/>
    <property type="match status" value="1"/>
</dbReference>
<dbReference type="InterPro" id="IPR019734">
    <property type="entry name" value="TPR_rpt"/>
</dbReference>
<evidence type="ECO:0000313" key="4">
    <source>
        <dbReference type="Proteomes" id="UP000002432"/>
    </source>
</evidence>
<dbReference type="HOGENOM" id="CLU_011527_1_0_0"/>
<feature type="chain" id="PRO_5004191978" evidence="2">
    <location>
        <begin position="26"/>
        <end position="552"/>
    </location>
</feature>
<evidence type="ECO:0000256" key="2">
    <source>
        <dbReference type="SAM" id="SignalP"/>
    </source>
</evidence>
<evidence type="ECO:0000256" key="1">
    <source>
        <dbReference type="PROSITE-ProRule" id="PRU00339"/>
    </source>
</evidence>
<gene>
    <name evidence="3" type="ordered locus">Acid345_0768</name>
</gene>
<name>Q1ITM7_KORVE</name>
<proteinExistence type="predicted"/>
<accession>Q1ITM7</accession>
<dbReference type="InterPro" id="IPR011990">
    <property type="entry name" value="TPR-like_helical_dom_sf"/>
</dbReference>
<dbReference type="eggNOG" id="COG0457">
    <property type="taxonomic scope" value="Bacteria"/>
</dbReference>
<keyword evidence="4" id="KW-1185">Reference proteome</keyword>
<dbReference type="SUPFAM" id="SSF48452">
    <property type="entry name" value="TPR-like"/>
    <property type="match status" value="2"/>
</dbReference>
<dbReference type="Pfam" id="PF13181">
    <property type="entry name" value="TPR_8"/>
    <property type="match status" value="1"/>
</dbReference>
<evidence type="ECO:0000313" key="3">
    <source>
        <dbReference type="EMBL" id="ABF39773.1"/>
    </source>
</evidence>
<feature type="repeat" description="TPR" evidence="1">
    <location>
        <begin position="57"/>
        <end position="90"/>
    </location>
</feature>
<dbReference type="STRING" id="204669.Acid345_0768"/>